<comment type="caution">
    <text evidence="10">The sequence shown here is derived from an EMBL/GenBank/DDBJ whole genome shotgun (WGS) entry which is preliminary data.</text>
</comment>
<dbReference type="AlphaFoldDB" id="A0A8S0WBZ9"/>
<dbReference type="Pfam" id="PF13847">
    <property type="entry name" value="Methyltransf_31"/>
    <property type="match status" value="1"/>
</dbReference>
<dbReference type="Proteomes" id="UP000494216">
    <property type="component" value="Unassembled WGS sequence"/>
</dbReference>
<organism evidence="10 11">
    <name type="scientific">Candidatus Methylobacter favarea</name>
    <dbReference type="NCBI Taxonomy" id="2707345"/>
    <lineage>
        <taxon>Bacteria</taxon>
        <taxon>Pseudomonadati</taxon>
        <taxon>Pseudomonadota</taxon>
        <taxon>Gammaproteobacteria</taxon>
        <taxon>Methylococcales</taxon>
        <taxon>Methylococcaceae</taxon>
        <taxon>Methylobacter</taxon>
    </lineage>
</organism>
<protein>
    <recommendedName>
        <fullName evidence="5">Arsenite methyltransferase</fullName>
        <ecNumber evidence="4">2.1.1.137</ecNumber>
    </recommendedName>
</protein>
<evidence type="ECO:0000313" key="10">
    <source>
        <dbReference type="EMBL" id="CAA9892065.1"/>
    </source>
</evidence>
<dbReference type="InterPro" id="IPR026669">
    <property type="entry name" value="Arsenite_MeTrfase-like"/>
</dbReference>
<evidence type="ECO:0000256" key="2">
    <source>
        <dbReference type="ARBA" id="ARBA00022691"/>
    </source>
</evidence>
<evidence type="ECO:0000313" key="11">
    <source>
        <dbReference type="Proteomes" id="UP000494216"/>
    </source>
</evidence>
<dbReference type="InterPro" id="IPR025714">
    <property type="entry name" value="Methyltranfer_dom"/>
</dbReference>
<proteinExistence type="inferred from homology"/>
<evidence type="ECO:0000259" key="9">
    <source>
        <dbReference type="Pfam" id="PF13847"/>
    </source>
</evidence>
<dbReference type="GO" id="GO:0008757">
    <property type="term" value="F:S-adenosylmethionine-dependent methyltransferase activity"/>
    <property type="evidence" value="ECO:0007669"/>
    <property type="project" value="InterPro"/>
</dbReference>
<reference evidence="10 11" key="1">
    <citation type="submission" date="2020-02" db="EMBL/GenBank/DDBJ databases">
        <authorList>
            <person name="Hogendoorn C."/>
        </authorList>
    </citation>
    <scope>NUCLEOTIDE SEQUENCE [LARGE SCALE GENOMIC DNA]</scope>
    <source>
        <strain evidence="10">METHB21</strain>
    </source>
</reference>
<keyword evidence="2" id="KW-0949">S-adenosyl-L-methionine</keyword>
<comment type="similarity">
    <text evidence="3">Belongs to the methyltransferase superfamily. Arsenite methyltransferase family.</text>
</comment>
<sequence length="242" mass="27946">MNSTDHISSHAALDKNSRFQKAKKIAALLSEMIDIKNKVMLDIGTGSGYIAHYLANEVGPLGKVYSIDVEDQRQIHNGYEFRQVKGTLLPFESESIDLIISNHVIEHVGDKALQLDHLKEIYRVLKPLGCVYLAVPNKWTLIEPHFKLFFLSWLPHCLAHRYVKLMNKGNIYDCYPPSHTQITRLFKNANFMWHQYTYKAIKIIPSLESVPFLFSIVLKLPISILKLFYPLIPSMIFLLRKH</sequence>
<evidence type="ECO:0000256" key="7">
    <source>
        <dbReference type="ARBA" id="ARBA00047943"/>
    </source>
</evidence>
<dbReference type="RefSeq" id="WP_174626867.1">
    <property type="nucleotide sequence ID" value="NZ_CADCXN010000089.1"/>
</dbReference>
<comment type="catalytic activity">
    <reaction evidence="6">
        <text>arsenic triglutathione + [thioredoxin]-dithiol + S-adenosyl-L-methionine + 2 H2O = methylarsonous acid + [thioredoxin]-disulfide + 3 glutathione + S-adenosyl-L-homocysteine + H(+)</text>
        <dbReference type="Rhea" id="RHEA:69460"/>
        <dbReference type="Rhea" id="RHEA-COMP:10698"/>
        <dbReference type="Rhea" id="RHEA-COMP:10700"/>
        <dbReference type="ChEBI" id="CHEBI:15377"/>
        <dbReference type="ChEBI" id="CHEBI:15378"/>
        <dbReference type="ChEBI" id="CHEBI:17826"/>
        <dbReference type="ChEBI" id="CHEBI:29950"/>
        <dbReference type="ChEBI" id="CHEBI:50058"/>
        <dbReference type="ChEBI" id="CHEBI:57856"/>
        <dbReference type="ChEBI" id="CHEBI:57925"/>
        <dbReference type="ChEBI" id="CHEBI:59789"/>
        <dbReference type="ChEBI" id="CHEBI:183640"/>
        <dbReference type="EC" id="2.1.1.137"/>
    </reaction>
</comment>
<gene>
    <name evidence="10" type="ORF">METHB2_580007</name>
</gene>
<evidence type="ECO:0000256" key="1">
    <source>
        <dbReference type="ARBA" id="ARBA00022679"/>
    </source>
</evidence>
<accession>A0A8S0WBZ9</accession>
<dbReference type="PANTHER" id="PTHR43675">
    <property type="entry name" value="ARSENITE METHYLTRANSFERASE"/>
    <property type="match status" value="1"/>
</dbReference>
<evidence type="ECO:0000256" key="3">
    <source>
        <dbReference type="ARBA" id="ARBA00034487"/>
    </source>
</evidence>
<dbReference type="InterPro" id="IPR029063">
    <property type="entry name" value="SAM-dependent_MTases_sf"/>
</dbReference>
<dbReference type="SUPFAM" id="SSF53335">
    <property type="entry name" value="S-adenosyl-L-methionine-dependent methyltransferases"/>
    <property type="match status" value="1"/>
</dbReference>
<name>A0A8S0WBZ9_9GAMM</name>
<evidence type="ECO:0000256" key="4">
    <source>
        <dbReference type="ARBA" id="ARBA00034521"/>
    </source>
</evidence>
<evidence type="ECO:0000256" key="5">
    <source>
        <dbReference type="ARBA" id="ARBA00034545"/>
    </source>
</evidence>
<comment type="catalytic activity">
    <reaction evidence="8">
        <text>arsenic triglutathione + 3 [thioredoxin]-dithiol + 3 S-adenosyl-L-methionine = trimethylarsine + 3 [thioredoxin]-disulfide + 3 glutathione + 3 S-adenosyl-L-homocysteine + 3 H(+)</text>
        <dbReference type="Rhea" id="RHEA:69432"/>
        <dbReference type="Rhea" id="RHEA-COMP:10698"/>
        <dbReference type="Rhea" id="RHEA-COMP:10700"/>
        <dbReference type="ChEBI" id="CHEBI:15378"/>
        <dbReference type="ChEBI" id="CHEBI:27130"/>
        <dbReference type="ChEBI" id="CHEBI:29950"/>
        <dbReference type="ChEBI" id="CHEBI:50058"/>
        <dbReference type="ChEBI" id="CHEBI:57856"/>
        <dbReference type="ChEBI" id="CHEBI:57925"/>
        <dbReference type="ChEBI" id="CHEBI:59789"/>
        <dbReference type="ChEBI" id="CHEBI:183640"/>
        <dbReference type="EC" id="2.1.1.137"/>
    </reaction>
</comment>
<comment type="catalytic activity">
    <reaction evidence="7">
        <text>arsenic triglutathione + 2 [thioredoxin]-dithiol + 2 S-adenosyl-L-methionine + H2O = dimethylarsinous acid + 2 [thioredoxin]-disulfide + 3 glutathione + 2 S-adenosyl-L-homocysteine + 2 H(+)</text>
        <dbReference type="Rhea" id="RHEA:69464"/>
        <dbReference type="Rhea" id="RHEA-COMP:10698"/>
        <dbReference type="Rhea" id="RHEA-COMP:10700"/>
        <dbReference type="ChEBI" id="CHEBI:15377"/>
        <dbReference type="ChEBI" id="CHEBI:15378"/>
        <dbReference type="ChEBI" id="CHEBI:23808"/>
        <dbReference type="ChEBI" id="CHEBI:29950"/>
        <dbReference type="ChEBI" id="CHEBI:50058"/>
        <dbReference type="ChEBI" id="CHEBI:57856"/>
        <dbReference type="ChEBI" id="CHEBI:57925"/>
        <dbReference type="ChEBI" id="CHEBI:59789"/>
        <dbReference type="ChEBI" id="CHEBI:183640"/>
        <dbReference type="EC" id="2.1.1.137"/>
    </reaction>
</comment>
<evidence type="ECO:0000256" key="6">
    <source>
        <dbReference type="ARBA" id="ARBA00047941"/>
    </source>
</evidence>
<dbReference type="EC" id="2.1.1.137" evidence="4"/>
<feature type="domain" description="Methyltransferase" evidence="9">
    <location>
        <begin position="36"/>
        <end position="137"/>
    </location>
</feature>
<dbReference type="Gene3D" id="3.40.50.150">
    <property type="entry name" value="Vaccinia Virus protein VP39"/>
    <property type="match status" value="1"/>
</dbReference>
<keyword evidence="11" id="KW-1185">Reference proteome</keyword>
<evidence type="ECO:0000256" key="8">
    <source>
        <dbReference type="ARBA" id="ARBA00048428"/>
    </source>
</evidence>
<keyword evidence="1" id="KW-0808">Transferase</keyword>
<dbReference type="CDD" id="cd02440">
    <property type="entry name" value="AdoMet_MTases"/>
    <property type="match status" value="1"/>
</dbReference>
<dbReference type="PANTHER" id="PTHR43675:SF8">
    <property type="entry name" value="ARSENITE METHYLTRANSFERASE"/>
    <property type="match status" value="1"/>
</dbReference>
<dbReference type="EMBL" id="CADCXN010000089">
    <property type="protein sequence ID" value="CAA9892065.1"/>
    <property type="molecule type" value="Genomic_DNA"/>
</dbReference>